<accession>E6SAD1</accession>
<keyword evidence="2" id="KW-1133">Transmembrane helix</keyword>
<feature type="transmembrane region" description="Helical" evidence="2">
    <location>
        <begin position="42"/>
        <end position="60"/>
    </location>
</feature>
<dbReference type="RefSeq" id="WP_013493691.1">
    <property type="nucleotide sequence ID" value="NC_014830.1"/>
</dbReference>
<keyword evidence="4" id="KW-1185">Reference proteome</keyword>
<feature type="region of interest" description="Disordered" evidence="1">
    <location>
        <begin position="65"/>
        <end position="132"/>
    </location>
</feature>
<keyword evidence="2" id="KW-0472">Membrane</keyword>
<dbReference type="AlphaFoldDB" id="E6SAD1"/>
<feature type="compositionally biased region" description="Low complexity" evidence="1">
    <location>
        <begin position="65"/>
        <end position="79"/>
    </location>
</feature>
<name>E6SAD1_INTC7</name>
<dbReference type="EMBL" id="CP002343">
    <property type="protein sequence ID" value="ADU49379.1"/>
    <property type="molecule type" value="Genomic_DNA"/>
</dbReference>
<protein>
    <submittedName>
        <fullName evidence="3">Uncharacterized protein</fullName>
    </submittedName>
</protein>
<evidence type="ECO:0000256" key="2">
    <source>
        <dbReference type="SAM" id="Phobius"/>
    </source>
</evidence>
<evidence type="ECO:0000313" key="3">
    <source>
        <dbReference type="EMBL" id="ADU49379.1"/>
    </source>
</evidence>
<dbReference type="KEGG" id="ica:Intca_2880"/>
<gene>
    <name evidence="3" type="ordered locus">Intca_2880</name>
</gene>
<sequence>MSPSELDLRQTLHHDAERIDATGDFALAAIGLERRRARRRTTIAAAAAVTALAVATPMIWSNLRTGTTPAPATSSTAPVSPSPSPSPSATATGSPTSEEPTPAPTLDADAPPSATSRPSFTAVAGAPDVSNVHGTTVHDLVRHREVTLEVAADSQLGGVNGLFADGSVLGSVLAAGDWDVVVWDGATGAVRARLAAGTVLTFDSAHTRATYIDGAERLHVIRADGTVVATAPRPGLLAVGIIGDVVYVNDIRSERQQGYTWNLRTEALEPFDGRFGPAHAGSGLVVFLPAPDAGSGTCFRLLDARADLAVRWTACGDFYPTAFSPSGELLVGGLGIDGGSPYDLWVMRSSDGARVLHVDANRTGLMLTGSAVDDRDQALTVVAQNADLEEGLVRCPLDGSACTVVGKPERLDTTTASGISPPAWQVLR</sequence>
<proteinExistence type="predicted"/>
<evidence type="ECO:0000313" key="4">
    <source>
        <dbReference type="Proteomes" id="UP000008914"/>
    </source>
</evidence>
<keyword evidence="2" id="KW-0812">Transmembrane</keyword>
<dbReference type="STRING" id="710696.Intca_2880"/>
<dbReference type="Proteomes" id="UP000008914">
    <property type="component" value="Chromosome"/>
</dbReference>
<reference evidence="3 4" key="1">
    <citation type="journal article" date="2010" name="Stand. Genomic Sci.">
        <title>Complete genome sequence of Intrasporangium calvum type strain (7 KIP).</title>
        <authorList>
            <person name="Del Rio T.G."/>
            <person name="Chertkov O."/>
            <person name="Yasawong M."/>
            <person name="Lucas S."/>
            <person name="Deshpande S."/>
            <person name="Cheng J.F."/>
            <person name="Detter C."/>
            <person name="Tapia R."/>
            <person name="Han C."/>
            <person name="Goodwin L."/>
            <person name="Pitluck S."/>
            <person name="Liolios K."/>
            <person name="Ivanova N."/>
            <person name="Mavromatis K."/>
            <person name="Pati A."/>
            <person name="Chen A."/>
            <person name="Palaniappan K."/>
            <person name="Land M."/>
            <person name="Hauser L."/>
            <person name="Chang Y.J."/>
            <person name="Jeffries C.D."/>
            <person name="Rohde M."/>
            <person name="Pukall R."/>
            <person name="Sikorski J."/>
            <person name="Goker M."/>
            <person name="Woyke T."/>
            <person name="Bristow J."/>
            <person name="Eisen J.A."/>
            <person name="Markowitz V."/>
            <person name="Hugenholtz P."/>
            <person name="Kyrpides N.C."/>
            <person name="Klenk H.P."/>
            <person name="Lapidus A."/>
        </authorList>
    </citation>
    <scope>NUCLEOTIDE SEQUENCE [LARGE SCALE GENOMIC DNA]</scope>
    <source>
        <strain evidence="4">ATCC 23552 / DSM 43043 / JCM 3097 / NBRC 12989 / 7 KIP</strain>
    </source>
</reference>
<dbReference type="HOGENOM" id="CLU_640576_0_0_11"/>
<evidence type="ECO:0000256" key="1">
    <source>
        <dbReference type="SAM" id="MobiDB-lite"/>
    </source>
</evidence>
<dbReference type="SUPFAM" id="SSF69304">
    <property type="entry name" value="Tricorn protease N-terminal domain"/>
    <property type="match status" value="1"/>
</dbReference>
<organism evidence="3 4">
    <name type="scientific">Intrasporangium calvum (strain ATCC 23552 / DSM 43043 / JCM 3097 / NBRC 12989 / NCIMB 10167 / NRRL B-3866 / 7 KIP)</name>
    <dbReference type="NCBI Taxonomy" id="710696"/>
    <lineage>
        <taxon>Bacteria</taxon>
        <taxon>Bacillati</taxon>
        <taxon>Actinomycetota</taxon>
        <taxon>Actinomycetes</taxon>
        <taxon>Micrococcales</taxon>
        <taxon>Intrasporangiaceae</taxon>
        <taxon>Intrasporangium</taxon>
    </lineage>
</organism>
<feature type="compositionally biased region" description="Low complexity" evidence="1">
    <location>
        <begin position="87"/>
        <end position="115"/>
    </location>
</feature>